<dbReference type="Proteomes" id="UP001497480">
    <property type="component" value="Unassembled WGS sequence"/>
</dbReference>
<dbReference type="AlphaFoldDB" id="A0AAV1WNX2"/>
<proteinExistence type="predicted"/>
<protein>
    <submittedName>
        <fullName evidence="1">Uncharacterized protein</fullName>
    </submittedName>
</protein>
<comment type="caution">
    <text evidence="1">The sequence shown here is derived from an EMBL/GenBank/DDBJ whole genome shotgun (WGS) entry which is preliminary data.</text>
</comment>
<name>A0AAV1WNX2_LUPLU</name>
<evidence type="ECO:0000313" key="1">
    <source>
        <dbReference type="EMBL" id="CAL0311115.1"/>
    </source>
</evidence>
<organism evidence="1 2">
    <name type="scientific">Lupinus luteus</name>
    <name type="common">European yellow lupine</name>
    <dbReference type="NCBI Taxonomy" id="3873"/>
    <lineage>
        <taxon>Eukaryota</taxon>
        <taxon>Viridiplantae</taxon>
        <taxon>Streptophyta</taxon>
        <taxon>Embryophyta</taxon>
        <taxon>Tracheophyta</taxon>
        <taxon>Spermatophyta</taxon>
        <taxon>Magnoliopsida</taxon>
        <taxon>eudicotyledons</taxon>
        <taxon>Gunneridae</taxon>
        <taxon>Pentapetalae</taxon>
        <taxon>rosids</taxon>
        <taxon>fabids</taxon>
        <taxon>Fabales</taxon>
        <taxon>Fabaceae</taxon>
        <taxon>Papilionoideae</taxon>
        <taxon>50 kb inversion clade</taxon>
        <taxon>genistoids sensu lato</taxon>
        <taxon>core genistoids</taxon>
        <taxon>Genisteae</taxon>
        <taxon>Lupinus</taxon>
    </lineage>
</organism>
<dbReference type="EMBL" id="CAXHTB010000008">
    <property type="protein sequence ID" value="CAL0311115.1"/>
    <property type="molecule type" value="Genomic_DNA"/>
</dbReference>
<reference evidence="1 2" key="1">
    <citation type="submission" date="2024-03" db="EMBL/GenBank/DDBJ databases">
        <authorList>
            <person name="Martinez-Hernandez J."/>
        </authorList>
    </citation>
    <scope>NUCLEOTIDE SEQUENCE [LARGE SCALE GENOMIC DNA]</scope>
</reference>
<keyword evidence="2" id="KW-1185">Reference proteome</keyword>
<gene>
    <name evidence="1" type="ORF">LLUT_LOCUS12175</name>
</gene>
<sequence length="66" mass="7337">MHGRMLIQIELPLFQEPLVLGEAAGTKSRGLSTDIIAIFPSVNYETVGDQHGSNNLCHLPYGLRMW</sequence>
<accession>A0AAV1WNX2</accession>
<evidence type="ECO:0000313" key="2">
    <source>
        <dbReference type="Proteomes" id="UP001497480"/>
    </source>
</evidence>